<gene>
    <name evidence="2" type="ORF">E6K75_09180</name>
</gene>
<protein>
    <recommendedName>
        <fullName evidence="4">PorV/PorQ family protein</fullName>
    </recommendedName>
</protein>
<dbReference type="EMBL" id="VBOV01000245">
    <property type="protein sequence ID" value="TMQ55711.1"/>
    <property type="molecule type" value="Genomic_DNA"/>
</dbReference>
<evidence type="ECO:0000313" key="2">
    <source>
        <dbReference type="EMBL" id="TMQ55711.1"/>
    </source>
</evidence>
<feature type="signal peptide" evidence="1">
    <location>
        <begin position="1"/>
        <end position="31"/>
    </location>
</feature>
<feature type="non-terminal residue" evidence="2">
    <location>
        <position position="375"/>
    </location>
</feature>
<comment type="caution">
    <text evidence="2">The sequence shown here is derived from an EMBL/GenBank/DDBJ whole genome shotgun (WGS) entry which is preliminary data.</text>
</comment>
<proteinExistence type="predicted"/>
<keyword evidence="1" id="KW-0732">Signal</keyword>
<organism evidence="2 3">
    <name type="scientific">Eiseniibacteriota bacterium</name>
    <dbReference type="NCBI Taxonomy" id="2212470"/>
    <lineage>
        <taxon>Bacteria</taxon>
        <taxon>Candidatus Eiseniibacteriota</taxon>
    </lineage>
</organism>
<accession>A0A538SWJ3</accession>
<evidence type="ECO:0000256" key="1">
    <source>
        <dbReference type="SAM" id="SignalP"/>
    </source>
</evidence>
<feature type="chain" id="PRO_5021791374" description="PorV/PorQ family protein" evidence="1">
    <location>
        <begin position="32"/>
        <end position="375"/>
    </location>
</feature>
<sequence length="375" mass="40461">MKPTYRKTRPHGLLAAATMVLLLAISAPTGAQNLEAESGAQSLLLDPSVRSSAMGHSSNAVFWGSGSNYWSNPALLAYRRGVEYEWGRTQLVPQIADDVFFTSKRLTLGYWGVGFLVAGKPISSVGGLRLDYGVSIATDVDGNELGRFRSYEDTQAFAIGANLLEFAEHALKVGGMEIPALSRYGDVAVGWSEKRTHVFLAPADVTLDHVAAEGYVTTHDSGVLVRLTPYDGIDHPGTLPGLDRVLAARLEGSYGGSTQNYNNATIAYVDPNQSDPVARIQIKGWAAHASFDLPQRYRENIRAHRLGWLTDMISPLISVGRTGSKQLPLIPDATTGGLRSGTRIRNSGWEVTLANIYSFRGGKIDDPVGTIQGET</sequence>
<dbReference type="Proteomes" id="UP000320913">
    <property type="component" value="Unassembled WGS sequence"/>
</dbReference>
<name>A0A538SWJ3_UNCEI</name>
<dbReference type="AlphaFoldDB" id="A0A538SWJ3"/>
<reference evidence="2 3" key="1">
    <citation type="journal article" date="2019" name="Nat. Microbiol.">
        <title>Mediterranean grassland soil C-N compound turnover is dependent on rainfall and depth, and is mediated by genomically divergent microorganisms.</title>
        <authorList>
            <person name="Diamond S."/>
            <person name="Andeer P.F."/>
            <person name="Li Z."/>
            <person name="Crits-Christoph A."/>
            <person name="Burstein D."/>
            <person name="Anantharaman K."/>
            <person name="Lane K.R."/>
            <person name="Thomas B.C."/>
            <person name="Pan C."/>
            <person name="Northen T.R."/>
            <person name="Banfield J.F."/>
        </authorList>
    </citation>
    <scope>NUCLEOTIDE SEQUENCE [LARGE SCALE GENOMIC DNA]</scope>
    <source>
        <strain evidence="2">WS_5</strain>
    </source>
</reference>
<evidence type="ECO:0008006" key="4">
    <source>
        <dbReference type="Google" id="ProtNLM"/>
    </source>
</evidence>
<evidence type="ECO:0000313" key="3">
    <source>
        <dbReference type="Proteomes" id="UP000320913"/>
    </source>
</evidence>